<dbReference type="RefSeq" id="XP_003141325.1">
    <property type="nucleotide sequence ID" value="XM_003141277.1"/>
</dbReference>
<sequence>MEKERVTAGKKTDYSALLWCSTLLEKCAKNVLCYAQPGTEIEIGNMTKEKGRGWNDGFESRAGKQNATGTESIRTSPTPSFSLQKMLPHRVKYSKATFNPISSFIFFWRF</sequence>
<feature type="compositionally biased region" description="Polar residues" evidence="1">
    <location>
        <begin position="63"/>
        <end position="81"/>
    </location>
</feature>
<gene>
    <name evidence="2" type="ORF">LOAG_05740</name>
</gene>
<dbReference type="KEGG" id="loa:LOAG_05740"/>
<evidence type="ECO:0000313" key="2">
    <source>
        <dbReference type="EMBL" id="EFO22741.1"/>
    </source>
</evidence>
<evidence type="ECO:0000256" key="1">
    <source>
        <dbReference type="SAM" id="MobiDB-lite"/>
    </source>
</evidence>
<protein>
    <submittedName>
        <fullName evidence="2">Uncharacterized protein</fullName>
    </submittedName>
</protein>
<feature type="compositionally biased region" description="Basic and acidic residues" evidence="1">
    <location>
        <begin position="52"/>
        <end position="62"/>
    </location>
</feature>
<accession>A0A1S0TZD3</accession>
<dbReference type="InParanoid" id="A0A1S0TZD3"/>
<reference evidence="2" key="1">
    <citation type="submission" date="2012-04" db="EMBL/GenBank/DDBJ databases">
        <title>The Genome Sequence of Loa loa.</title>
        <authorList>
            <consortium name="The Broad Institute Genome Sequencing Platform"/>
            <consortium name="Broad Institute Genome Sequencing Center for Infectious Disease"/>
            <person name="Nutman T.B."/>
            <person name="Fink D.L."/>
            <person name="Russ C."/>
            <person name="Young S."/>
            <person name="Zeng Q."/>
            <person name="Gargeya S."/>
            <person name="Alvarado L."/>
            <person name="Berlin A."/>
            <person name="Chapman S.B."/>
            <person name="Chen Z."/>
            <person name="Freedman E."/>
            <person name="Gellesch M."/>
            <person name="Goldberg J."/>
            <person name="Griggs A."/>
            <person name="Gujja S."/>
            <person name="Heilman E.R."/>
            <person name="Heiman D."/>
            <person name="Howarth C."/>
            <person name="Mehta T."/>
            <person name="Neiman D."/>
            <person name="Pearson M."/>
            <person name="Roberts A."/>
            <person name="Saif S."/>
            <person name="Shea T."/>
            <person name="Shenoy N."/>
            <person name="Sisk P."/>
            <person name="Stolte C."/>
            <person name="Sykes S."/>
            <person name="White J."/>
            <person name="Yandava C."/>
            <person name="Haas B."/>
            <person name="Henn M.R."/>
            <person name="Nusbaum C."/>
            <person name="Birren B."/>
        </authorList>
    </citation>
    <scope>NUCLEOTIDE SEQUENCE [LARGE SCALE GENOMIC DNA]</scope>
</reference>
<dbReference type="GeneID" id="9943154"/>
<proteinExistence type="predicted"/>
<name>A0A1S0TZD3_LOALO</name>
<organism evidence="2">
    <name type="scientific">Loa loa</name>
    <name type="common">Eye worm</name>
    <name type="synonym">Filaria loa</name>
    <dbReference type="NCBI Taxonomy" id="7209"/>
    <lineage>
        <taxon>Eukaryota</taxon>
        <taxon>Metazoa</taxon>
        <taxon>Ecdysozoa</taxon>
        <taxon>Nematoda</taxon>
        <taxon>Chromadorea</taxon>
        <taxon>Rhabditida</taxon>
        <taxon>Spirurina</taxon>
        <taxon>Spiruromorpha</taxon>
        <taxon>Filarioidea</taxon>
        <taxon>Onchocercidae</taxon>
        <taxon>Loa</taxon>
    </lineage>
</organism>
<dbReference type="CTD" id="9943154"/>
<feature type="region of interest" description="Disordered" evidence="1">
    <location>
        <begin position="52"/>
        <end position="81"/>
    </location>
</feature>
<dbReference type="EMBL" id="JH712071">
    <property type="protein sequence ID" value="EFO22741.1"/>
    <property type="molecule type" value="Genomic_DNA"/>
</dbReference>
<dbReference type="AlphaFoldDB" id="A0A1S0TZD3"/>